<reference evidence="2" key="1">
    <citation type="submission" date="2023-06" db="EMBL/GenBank/DDBJ databases">
        <title>Genomic analysis of the entomopathogenic nematode Steinernema hermaphroditum.</title>
        <authorList>
            <person name="Schwarz E.M."/>
            <person name="Heppert J.K."/>
            <person name="Baniya A."/>
            <person name="Schwartz H.T."/>
            <person name="Tan C.-H."/>
            <person name="Antoshechkin I."/>
            <person name="Sternberg P.W."/>
            <person name="Goodrich-Blair H."/>
            <person name="Dillman A.R."/>
        </authorList>
    </citation>
    <scope>NUCLEOTIDE SEQUENCE</scope>
    <source>
        <strain evidence="2">PS9179</strain>
        <tissue evidence="2">Whole animal</tissue>
    </source>
</reference>
<feature type="transmembrane region" description="Helical" evidence="1">
    <location>
        <begin position="124"/>
        <end position="146"/>
    </location>
</feature>
<name>A0AA39IIE1_9BILA</name>
<keyword evidence="3" id="KW-1185">Reference proteome</keyword>
<feature type="transmembrane region" description="Helical" evidence="1">
    <location>
        <begin position="46"/>
        <end position="68"/>
    </location>
</feature>
<dbReference type="AlphaFoldDB" id="A0AA39IIE1"/>
<dbReference type="InterPro" id="IPR019425">
    <property type="entry name" value="7TM_GPCR_serpentine_rcpt_Srt"/>
</dbReference>
<feature type="transmembrane region" description="Helical" evidence="1">
    <location>
        <begin position="215"/>
        <end position="236"/>
    </location>
</feature>
<evidence type="ECO:0000256" key="1">
    <source>
        <dbReference type="SAM" id="Phobius"/>
    </source>
</evidence>
<gene>
    <name evidence="2" type="ORF">QR680_008904</name>
</gene>
<comment type="caution">
    <text evidence="2">The sequence shown here is derived from an EMBL/GenBank/DDBJ whole genome shotgun (WGS) entry which is preliminary data.</text>
</comment>
<feature type="transmembrane region" description="Helical" evidence="1">
    <location>
        <begin position="172"/>
        <end position="195"/>
    </location>
</feature>
<dbReference type="PANTHER" id="PTHR23021:SF82">
    <property type="entry name" value="G PROTEIN-COUPLED RECEPTOR"/>
    <property type="match status" value="1"/>
</dbReference>
<feature type="transmembrane region" description="Helical" evidence="1">
    <location>
        <begin position="12"/>
        <end position="34"/>
    </location>
</feature>
<evidence type="ECO:0000313" key="2">
    <source>
        <dbReference type="EMBL" id="KAK0424883.1"/>
    </source>
</evidence>
<dbReference type="SUPFAM" id="SSF81321">
    <property type="entry name" value="Family A G protein-coupled receptor-like"/>
    <property type="match status" value="1"/>
</dbReference>
<organism evidence="2 3">
    <name type="scientific">Steinernema hermaphroditum</name>
    <dbReference type="NCBI Taxonomy" id="289476"/>
    <lineage>
        <taxon>Eukaryota</taxon>
        <taxon>Metazoa</taxon>
        <taxon>Ecdysozoa</taxon>
        <taxon>Nematoda</taxon>
        <taxon>Chromadorea</taxon>
        <taxon>Rhabditida</taxon>
        <taxon>Tylenchina</taxon>
        <taxon>Panagrolaimomorpha</taxon>
        <taxon>Strongyloidoidea</taxon>
        <taxon>Steinernematidae</taxon>
        <taxon>Steinernema</taxon>
    </lineage>
</organism>
<protein>
    <submittedName>
        <fullName evidence="2">Uncharacterized protein</fullName>
    </submittedName>
</protein>
<dbReference type="EMBL" id="JAUCMV010000001">
    <property type="protein sequence ID" value="KAK0424883.1"/>
    <property type="molecule type" value="Genomic_DNA"/>
</dbReference>
<feature type="transmembrane region" description="Helical" evidence="1">
    <location>
        <begin position="248"/>
        <end position="269"/>
    </location>
</feature>
<evidence type="ECO:0000313" key="3">
    <source>
        <dbReference type="Proteomes" id="UP001175271"/>
    </source>
</evidence>
<accession>A0AA39IIE1</accession>
<dbReference type="PANTHER" id="PTHR23021">
    <property type="entry name" value="SERPENTINE RECEPTOR, CLASS T"/>
    <property type="match status" value="1"/>
</dbReference>
<sequence>MSSTEDVLVGSAMLLISGVCLLANLLVLSTIASYSEFYTLSSYKIMLLMGVFDVSQLCSHFLTGAFTIAQYEAPFWAHKVLGVMISPTYECYVFVTILLAFNRFLFMCSPWKETIIFSTRGNKIWLLITLLLFLGFAGLHSSNLIFSSYKVAEYTWSYDHSYPWSEMRETVIFYYQIFGILIAWLFYIAITVNLLRYLQKNEVDSVTRFTANRKILLHAFVIVVYSTLMNITWHKIDLVLSPGKMQNFVVNLTWIGSSGLSPFLCLVLNKQVRRKITYRARRTLFPSTKVANQLMTVTVTANVRPPVPPLHGL</sequence>
<keyword evidence="1" id="KW-1133">Transmembrane helix</keyword>
<dbReference type="Proteomes" id="UP001175271">
    <property type="component" value="Unassembled WGS sequence"/>
</dbReference>
<feature type="transmembrane region" description="Helical" evidence="1">
    <location>
        <begin position="80"/>
        <end position="104"/>
    </location>
</feature>
<dbReference type="Pfam" id="PF10321">
    <property type="entry name" value="7TM_GPCR_Srt"/>
    <property type="match status" value="1"/>
</dbReference>
<keyword evidence="1" id="KW-0812">Transmembrane</keyword>
<proteinExistence type="predicted"/>
<keyword evidence="1" id="KW-0472">Membrane</keyword>
<dbReference type="Gene3D" id="1.20.1070.10">
    <property type="entry name" value="Rhodopsin 7-helix transmembrane proteins"/>
    <property type="match status" value="1"/>
</dbReference>